<accession>A0ABX2DL15</accession>
<comment type="caution">
    <text evidence="1">The sequence shown here is derived from an EMBL/GenBank/DDBJ whole genome shotgun (WGS) entry which is preliminary data.</text>
</comment>
<dbReference type="Proteomes" id="UP000711047">
    <property type="component" value="Unassembled WGS sequence"/>
</dbReference>
<reference evidence="1 2" key="1">
    <citation type="submission" date="2020-05" db="EMBL/GenBank/DDBJ databases">
        <title>Paenibacillus glebae, sp. nov., Paenibacillus humi sp. nov., Paenibacillus pedi sp. nov., Paenibacillus terrestris sp. nov. and Paenibacillus terricola sp. nov., isolated from a forest top soil sample.</title>
        <authorList>
            <person name="Qi S."/>
            <person name="Carlier A."/>
            <person name="Cnockaert M."/>
            <person name="Vandamme P."/>
        </authorList>
    </citation>
    <scope>NUCLEOTIDE SEQUENCE [LARGE SCALE GENOMIC DNA]</scope>
    <source>
        <strain evidence="1 2">LMG 29502</strain>
    </source>
</reference>
<organism evidence="1 2">
    <name type="scientific">Paenibacillus tritici</name>
    <dbReference type="NCBI Taxonomy" id="1873425"/>
    <lineage>
        <taxon>Bacteria</taxon>
        <taxon>Bacillati</taxon>
        <taxon>Bacillota</taxon>
        <taxon>Bacilli</taxon>
        <taxon>Bacillales</taxon>
        <taxon>Paenibacillaceae</taxon>
        <taxon>Paenibacillus</taxon>
    </lineage>
</organism>
<gene>
    <name evidence="1" type="ORF">HQN87_08260</name>
</gene>
<protein>
    <recommendedName>
        <fullName evidence="3">Helix-turn-helix domain-containing protein</fullName>
    </recommendedName>
</protein>
<name>A0ABX2DL15_9BACL</name>
<evidence type="ECO:0000313" key="2">
    <source>
        <dbReference type="Proteomes" id="UP000711047"/>
    </source>
</evidence>
<evidence type="ECO:0000313" key="1">
    <source>
        <dbReference type="EMBL" id="NQX45323.1"/>
    </source>
</evidence>
<evidence type="ECO:0008006" key="3">
    <source>
        <dbReference type="Google" id="ProtNLM"/>
    </source>
</evidence>
<proteinExistence type="predicted"/>
<sequence>MGYDFYITPEEYARAAANGIKANTLEVRVRCLGWDKERAMTTPPRRVSDHSAWHALAESNGISKHLFRVRVNRNGWSPERAATEPLTTKDRRRELVLQAKSYQLKYPPEVLARAAANGVRPDTFYARIHRGWDVDRAADTPLISPEQKGRNRVQWLRERGLDPSASVFQKR</sequence>
<dbReference type="EMBL" id="JABMKX010000004">
    <property type="protein sequence ID" value="NQX45323.1"/>
    <property type="molecule type" value="Genomic_DNA"/>
</dbReference>
<keyword evidence="2" id="KW-1185">Reference proteome</keyword>